<dbReference type="Proteomes" id="UP000252085">
    <property type="component" value="Unassembled WGS sequence"/>
</dbReference>
<evidence type="ECO:0000259" key="5">
    <source>
        <dbReference type="Pfam" id="PF08100"/>
    </source>
</evidence>
<dbReference type="InterPro" id="IPR016461">
    <property type="entry name" value="COMT-like"/>
</dbReference>
<organism evidence="6 7">
    <name type="scientific">Nostoc punctiforme NIES-2108</name>
    <dbReference type="NCBI Taxonomy" id="1356359"/>
    <lineage>
        <taxon>Bacteria</taxon>
        <taxon>Bacillati</taxon>
        <taxon>Cyanobacteriota</taxon>
        <taxon>Cyanophyceae</taxon>
        <taxon>Nostocales</taxon>
        <taxon>Nostocaceae</taxon>
        <taxon>Nostoc</taxon>
    </lineage>
</organism>
<sequence>MISSDSKPNNTDFQISPIEWVHAYWVSRCIYVVAKLGIADLLKDGSQHCDILAAATNTHSDSLYRVLRALASIGIFAETQTRCFELTPLADCLQSNVPDSIRAMAIFRGEEHYYKSWGNLMYCLETGKSAFEDLYGMDLFEYNEQNSSRGEIFDQAMTSSKDSYTEHLEAYDFSSINKLIDVGGGQGSFLAAVLEANPTMIGVLFDQAEVINRAKDSQEIASVISRCQLVGGSFFEALPQGGDAYVLKHIIQDWDDERSLAILQRCHQAMIEQGRVLVIDYVLPPANEFSGSKFIDINMLVMCPGGRIRTEAEFEDLFKSAGFKLTKIYPTQSDVSIIEGVKIDIN</sequence>
<accession>A0A367RMT2</accession>
<keyword evidence="2 6" id="KW-0808">Transferase</keyword>
<dbReference type="EMBL" id="LXQE01000148">
    <property type="protein sequence ID" value="RCJ36622.1"/>
    <property type="molecule type" value="Genomic_DNA"/>
</dbReference>
<evidence type="ECO:0000259" key="4">
    <source>
        <dbReference type="Pfam" id="PF00891"/>
    </source>
</evidence>
<feature type="domain" description="O-methyltransferase C-terminal" evidence="4">
    <location>
        <begin position="117"/>
        <end position="324"/>
    </location>
</feature>
<keyword evidence="1 6" id="KW-0489">Methyltransferase</keyword>
<evidence type="ECO:0000256" key="3">
    <source>
        <dbReference type="ARBA" id="ARBA00022691"/>
    </source>
</evidence>
<proteinExistence type="predicted"/>
<dbReference type="InterPro" id="IPR001077">
    <property type="entry name" value="COMT_C"/>
</dbReference>
<comment type="caution">
    <text evidence="6">The sequence shown here is derived from an EMBL/GenBank/DDBJ whole genome shotgun (WGS) entry which is preliminary data.</text>
</comment>
<evidence type="ECO:0000313" key="7">
    <source>
        <dbReference type="Proteomes" id="UP000252085"/>
    </source>
</evidence>
<gene>
    <name evidence="6" type="ORF">A6769_15980</name>
</gene>
<name>A0A367RMT2_NOSPU</name>
<dbReference type="AlphaFoldDB" id="A0A367RMT2"/>
<dbReference type="PANTHER" id="PTHR43712:SF2">
    <property type="entry name" value="O-METHYLTRANSFERASE CICE"/>
    <property type="match status" value="1"/>
</dbReference>
<dbReference type="Gene3D" id="3.40.50.150">
    <property type="entry name" value="Vaccinia Virus protein VP39"/>
    <property type="match status" value="1"/>
</dbReference>
<dbReference type="GO" id="GO:0008171">
    <property type="term" value="F:O-methyltransferase activity"/>
    <property type="evidence" value="ECO:0007669"/>
    <property type="project" value="InterPro"/>
</dbReference>
<evidence type="ECO:0000313" key="6">
    <source>
        <dbReference type="EMBL" id="RCJ36622.1"/>
    </source>
</evidence>
<feature type="domain" description="O-methyltransferase dimerisation" evidence="5">
    <location>
        <begin position="20"/>
        <end position="93"/>
    </location>
</feature>
<dbReference type="SUPFAM" id="SSF53335">
    <property type="entry name" value="S-adenosyl-L-methionine-dependent methyltransferases"/>
    <property type="match status" value="1"/>
</dbReference>
<dbReference type="InterPro" id="IPR036388">
    <property type="entry name" value="WH-like_DNA-bd_sf"/>
</dbReference>
<dbReference type="PROSITE" id="PS51683">
    <property type="entry name" value="SAM_OMT_II"/>
    <property type="match status" value="1"/>
</dbReference>
<dbReference type="PANTHER" id="PTHR43712">
    <property type="entry name" value="PUTATIVE (AFU_ORTHOLOGUE AFUA_4G14580)-RELATED"/>
    <property type="match status" value="1"/>
</dbReference>
<dbReference type="Gene3D" id="1.10.10.10">
    <property type="entry name" value="Winged helix-like DNA-binding domain superfamily/Winged helix DNA-binding domain"/>
    <property type="match status" value="1"/>
</dbReference>
<evidence type="ECO:0000256" key="2">
    <source>
        <dbReference type="ARBA" id="ARBA00022679"/>
    </source>
</evidence>
<dbReference type="InterPro" id="IPR029063">
    <property type="entry name" value="SAM-dependent_MTases_sf"/>
</dbReference>
<dbReference type="PIRSF" id="PIRSF005739">
    <property type="entry name" value="O-mtase"/>
    <property type="match status" value="1"/>
</dbReference>
<dbReference type="InterPro" id="IPR012967">
    <property type="entry name" value="COMT_dimerisation"/>
</dbReference>
<evidence type="ECO:0000256" key="1">
    <source>
        <dbReference type="ARBA" id="ARBA00022603"/>
    </source>
</evidence>
<reference evidence="6 7" key="1">
    <citation type="submission" date="2016-04" db="EMBL/GenBank/DDBJ databases">
        <authorList>
            <person name="Evans L.H."/>
            <person name="Alamgir A."/>
            <person name="Owens N."/>
            <person name="Weber N.D."/>
            <person name="Virtaneva K."/>
            <person name="Barbian K."/>
            <person name="Babar A."/>
            <person name="Rosenke K."/>
        </authorList>
    </citation>
    <scope>NUCLEOTIDE SEQUENCE [LARGE SCALE GENOMIC DNA]</scope>
    <source>
        <strain evidence="6">NIES-2108</strain>
    </source>
</reference>
<protein>
    <submittedName>
        <fullName evidence="6">Methyltransferase</fullName>
    </submittedName>
</protein>
<dbReference type="Pfam" id="PF00891">
    <property type="entry name" value="Methyltransf_2"/>
    <property type="match status" value="1"/>
</dbReference>
<dbReference type="Pfam" id="PF08100">
    <property type="entry name" value="Dimerisation"/>
    <property type="match status" value="1"/>
</dbReference>
<dbReference type="InterPro" id="IPR036390">
    <property type="entry name" value="WH_DNA-bd_sf"/>
</dbReference>
<dbReference type="Gene3D" id="1.10.287.1350">
    <property type="match status" value="1"/>
</dbReference>
<keyword evidence="3" id="KW-0949">S-adenosyl-L-methionine</keyword>
<dbReference type="GO" id="GO:0046983">
    <property type="term" value="F:protein dimerization activity"/>
    <property type="evidence" value="ECO:0007669"/>
    <property type="project" value="InterPro"/>
</dbReference>
<dbReference type="GO" id="GO:0032259">
    <property type="term" value="P:methylation"/>
    <property type="evidence" value="ECO:0007669"/>
    <property type="project" value="UniProtKB-KW"/>
</dbReference>
<dbReference type="SUPFAM" id="SSF46785">
    <property type="entry name" value="Winged helix' DNA-binding domain"/>
    <property type="match status" value="1"/>
</dbReference>